<reference evidence="2" key="1">
    <citation type="submission" date="2020-11" db="EMBL/GenBank/DDBJ databases">
        <authorList>
            <consortium name="DOE Joint Genome Institute"/>
            <person name="Ahrendt S."/>
            <person name="Riley R."/>
            <person name="Andreopoulos W."/>
            <person name="LaButti K."/>
            <person name="Pangilinan J."/>
            <person name="Ruiz-duenas F.J."/>
            <person name="Barrasa J.M."/>
            <person name="Sanchez-Garcia M."/>
            <person name="Camarero S."/>
            <person name="Miyauchi S."/>
            <person name="Serrano A."/>
            <person name="Linde D."/>
            <person name="Babiker R."/>
            <person name="Drula E."/>
            <person name="Ayuso-Fernandez I."/>
            <person name="Pacheco R."/>
            <person name="Padilla G."/>
            <person name="Ferreira P."/>
            <person name="Barriuso J."/>
            <person name="Kellner H."/>
            <person name="Castanera R."/>
            <person name="Alfaro M."/>
            <person name="Ramirez L."/>
            <person name="Pisabarro A.G."/>
            <person name="Kuo A."/>
            <person name="Tritt A."/>
            <person name="Lipzen A."/>
            <person name="He G."/>
            <person name="Yan M."/>
            <person name="Ng V."/>
            <person name="Cullen D."/>
            <person name="Martin F."/>
            <person name="Rosso M.-N."/>
            <person name="Henrissat B."/>
            <person name="Hibbett D."/>
            <person name="Martinez A.T."/>
            <person name="Grigoriev I.V."/>
        </authorList>
    </citation>
    <scope>NUCLEOTIDE SEQUENCE</scope>
    <source>
        <strain evidence="2">AH 44721</strain>
    </source>
</reference>
<feature type="compositionally biased region" description="Basic and acidic residues" evidence="1">
    <location>
        <begin position="148"/>
        <end position="157"/>
    </location>
</feature>
<evidence type="ECO:0000313" key="2">
    <source>
        <dbReference type="EMBL" id="KAF8867570.1"/>
    </source>
</evidence>
<dbReference type="EMBL" id="JADNYJ010001039">
    <property type="protein sequence ID" value="KAF8867570.1"/>
    <property type="molecule type" value="Genomic_DNA"/>
</dbReference>
<name>A0A9P5N7Z4_GYMJU</name>
<feature type="region of interest" description="Disordered" evidence="1">
    <location>
        <begin position="104"/>
        <end position="209"/>
    </location>
</feature>
<feature type="compositionally biased region" description="Basic and acidic residues" evidence="1">
    <location>
        <begin position="125"/>
        <end position="141"/>
    </location>
</feature>
<proteinExistence type="predicted"/>
<dbReference type="AlphaFoldDB" id="A0A9P5N7Z4"/>
<feature type="compositionally biased region" description="Low complexity" evidence="1">
    <location>
        <begin position="111"/>
        <end position="123"/>
    </location>
</feature>
<gene>
    <name evidence="2" type="ORF">CPB84DRAFT_140724</name>
</gene>
<evidence type="ECO:0000256" key="1">
    <source>
        <dbReference type="SAM" id="MobiDB-lite"/>
    </source>
</evidence>
<dbReference type="Proteomes" id="UP000724874">
    <property type="component" value="Unassembled WGS sequence"/>
</dbReference>
<sequence>MGLLAPFTCTPISHAALAHCELIALTSHLGICSPSTASLPIVVGVVISISSTSCTPESETFAPKHCTQEEEAARGDRVDQEYAGVAVECQFNVGCGRRGWGDAEMGGTSSGPDGVTGATAAADGGHGHGSEQEKGIEDGMRDGNVVEGTKERSDIGRGQDSSPSISGTGPRVIKGEDNDVDMAPPTPSLTSISPTIGSPTSTLSFNEVV</sequence>
<evidence type="ECO:0000313" key="3">
    <source>
        <dbReference type="Proteomes" id="UP000724874"/>
    </source>
</evidence>
<keyword evidence="3" id="KW-1185">Reference proteome</keyword>
<feature type="compositionally biased region" description="Low complexity" evidence="1">
    <location>
        <begin position="188"/>
        <end position="209"/>
    </location>
</feature>
<comment type="caution">
    <text evidence="2">The sequence shown here is derived from an EMBL/GenBank/DDBJ whole genome shotgun (WGS) entry which is preliminary data.</text>
</comment>
<organism evidence="2 3">
    <name type="scientific">Gymnopilus junonius</name>
    <name type="common">Spectacular rustgill mushroom</name>
    <name type="synonym">Gymnopilus spectabilis subsp. junonius</name>
    <dbReference type="NCBI Taxonomy" id="109634"/>
    <lineage>
        <taxon>Eukaryota</taxon>
        <taxon>Fungi</taxon>
        <taxon>Dikarya</taxon>
        <taxon>Basidiomycota</taxon>
        <taxon>Agaricomycotina</taxon>
        <taxon>Agaricomycetes</taxon>
        <taxon>Agaricomycetidae</taxon>
        <taxon>Agaricales</taxon>
        <taxon>Agaricineae</taxon>
        <taxon>Hymenogastraceae</taxon>
        <taxon>Gymnopilus</taxon>
    </lineage>
</organism>
<accession>A0A9P5N7Z4</accession>
<protein>
    <submittedName>
        <fullName evidence="2">Uncharacterized protein</fullName>
    </submittedName>
</protein>